<reference evidence="6 7" key="1">
    <citation type="submission" date="2023-07" db="EMBL/GenBank/DDBJ databases">
        <title>Sequencing the genomes of 1000 actinobacteria strains.</title>
        <authorList>
            <person name="Klenk H.-P."/>
        </authorList>
    </citation>
    <scope>NUCLEOTIDE SEQUENCE [LARGE SCALE GENOMIC DNA]</scope>
    <source>
        <strain evidence="6 7">DSM 22966</strain>
    </source>
</reference>
<dbReference type="EMBL" id="JAVDYJ010000001">
    <property type="protein sequence ID" value="MDR7347732.1"/>
    <property type="molecule type" value="Genomic_DNA"/>
</dbReference>
<dbReference type="SUPFAM" id="SSF55781">
    <property type="entry name" value="GAF domain-like"/>
    <property type="match status" value="1"/>
</dbReference>
<dbReference type="SUPFAM" id="SSF46785">
    <property type="entry name" value="Winged helix' DNA-binding domain"/>
    <property type="match status" value="1"/>
</dbReference>
<evidence type="ECO:0000256" key="2">
    <source>
        <dbReference type="ARBA" id="ARBA00023125"/>
    </source>
</evidence>
<keyword evidence="2 6" id="KW-0238">DNA-binding</keyword>
<keyword evidence="7" id="KW-1185">Reference proteome</keyword>
<dbReference type="InterPro" id="IPR050707">
    <property type="entry name" value="HTH_MetabolicPath_Reg"/>
</dbReference>
<evidence type="ECO:0000313" key="7">
    <source>
        <dbReference type="Proteomes" id="UP001183794"/>
    </source>
</evidence>
<evidence type="ECO:0000259" key="5">
    <source>
        <dbReference type="PROSITE" id="PS51078"/>
    </source>
</evidence>
<organism evidence="6 7">
    <name type="scientific">Enteractinococcus fodinae</name>
    <dbReference type="NCBI Taxonomy" id="684663"/>
    <lineage>
        <taxon>Bacteria</taxon>
        <taxon>Bacillati</taxon>
        <taxon>Actinomycetota</taxon>
        <taxon>Actinomycetes</taxon>
        <taxon>Micrococcales</taxon>
        <taxon>Micrococcaceae</taxon>
    </lineage>
</organism>
<sequence length="257" mass="28149">MTNSSSGETVLDRVLRILAAFDAQRRQVTVAELSRLTDIPLATTYRLVGQLAEEDILTRYPDGSIGLGMRLWELAARSSPAVSLRTAAMPFLDDVQSIFRQHTQLSVLDAHELLVVERLSSRRSVVNQATVATRMPVHTVSMGLVQLAFQPQHVIDEYFEHYPEAKQISYPATGSMTNTLAKIRQDGYAMLDGMLDDGTTGAAVPVFDKPTGRNRIAIAAISVVIPDDFEPRSAVIPVLMAASRGLTRALHPVADPR</sequence>
<dbReference type="PROSITE" id="PS51078">
    <property type="entry name" value="ICLR_ED"/>
    <property type="match status" value="1"/>
</dbReference>
<feature type="domain" description="HTH iclR-type" evidence="4">
    <location>
        <begin position="8"/>
        <end position="69"/>
    </location>
</feature>
<name>A0ABU2B2A1_9MICC</name>
<dbReference type="InterPro" id="IPR036390">
    <property type="entry name" value="WH_DNA-bd_sf"/>
</dbReference>
<accession>A0ABU2B2A1</accession>
<keyword evidence="1" id="KW-0805">Transcription regulation</keyword>
<dbReference type="Gene3D" id="1.10.10.10">
    <property type="entry name" value="Winged helix-like DNA-binding domain superfamily/Winged helix DNA-binding domain"/>
    <property type="match status" value="1"/>
</dbReference>
<dbReference type="Gene3D" id="3.30.450.40">
    <property type="match status" value="1"/>
</dbReference>
<dbReference type="PANTHER" id="PTHR30136:SF24">
    <property type="entry name" value="HTH-TYPE TRANSCRIPTIONAL REPRESSOR ALLR"/>
    <property type="match status" value="1"/>
</dbReference>
<dbReference type="InterPro" id="IPR014757">
    <property type="entry name" value="Tscrpt_reg_IclR_C"/>
</dbReference>
<evidence type="ECO:0000259" key="4">
    <source>
        <dbReference type="PROSITE" id="PS51077"/>
    </source>
</evidence>
<dbReference type="RefSeq" id="WP_310174279.1">
    <property type="nucleotide sequence ID" value="NZ_BAABHE010000002.1"/>
</dbReference>
<comment type="caution">
    <text evidence="6">The sequence shown here is derived from an EMBL/GenBank/DDBJ whole genome shotgun (WGS) entry which is preliminary data.</text>
</comment>
<evidence type="ECO:0000256" key="3">
    <source>
        <dbReference type="ARBA" id="ARBA00023163"/>
    </source>
</evidence>
<keyword evidence="3" id="KW-0804">Transcription</keyword>
<dbReference type="PANTHER" id="PTHR30136">
    <property type="entry name" value="HELIX-TURN-HELIX TRANSCRIPTIONAL REGULATOR, ICLR FAMILY"/>
    <property type="match status" value="1"/>
</dbReference>
<feature type="domain" description="IclR-ED" evidence="5">
    <location>
        <begin position="70"/>
        <end position="252"/>
    </location>
</feature>
<dbReference type="Pfam" id="PF01614">
    <property type="entry name" value="IclR_C"/>
    <property type="match status" value="1"/>
</dbReference>
<evidence type="ECO:0000256" key="1">
    <source>
        <dbReference type="ARBA" id="ARBA00023015"/>
    </source>
</evidence>
<dbReference type="SMART" id="SM00346">
    <property type="entry name" value="HTH_ICLR"/>
    <property type="match status" value="1"/>
</dbReference>
<dbReference type="Proteomes" id="UP001183794">
    <property type="component" value="Unassembled WGS sequence"/>
</dbReference>
<dbReference type="PROSITE" id="PS51077">
    <property type="entry name" value="HTH_ICLR"/>
    <property type="match status" value="1"/>
</dbReference>
<dbReference type="InterPro" id="IPR029016">
    <property type="entry name" value="GAF-like_dom_sf"/>
</dbReference>
<gene>
    <name evidence="6" type="ORF">J2S62_001989</name>
</gene>
<dbReference type="GO" id="GO:0003677">
    <property type="term" value="F:DNA binding"/>
    <property type="evidence" value="ECO:0007669"/>
    <property type="project" value="UniProtKB-KW"/>
</dbReference>
<dbReference type="InterPro" id="IPR005471">
    <property type="entry name" value="Tscrpt_reg_IclR_N"/>
</dbReference>
<protein>
    <submittedName>
        <fullName evidence="6">DNA-binding IclR family transcriptional regulator</fullName>
    </submittedName>
</protein>
<dbReference type="InterPro" id="IPR036388">
    <property type="entry name" value="WH-like_DNA-bd_sf"/>
</dbReference>
<proteinExistence type="predicted"/>
<evidence type="ECO:0000313" key="6">
    <source>
        <dbReference type="EMBL" id="MDR7347732.1"/>
    </source>
</evidence>
<dbReference type="Pfam" id="PF09339">
    <property type="entry name" value="HTH_IclR"/>
    <property type="match status" value="1"/>
</dbReference>